<reference evidence="3 4" key="1">
    <citation type="journal article" date="2016" name="Nat. Commun.">
        <title>Thousands of microbial genomes shed light on interconnected biogeochemical processes in an aquifer system.</title>
        <authorList>
            <person name="Anantharaman K."/>
            <person name="Brown C.T."/>
            <person name="Hug L.A."/>
            <person name="Sharon I."/>
            <person name="Castelle C.J."/>
            <person name="Probst A.J."/>
            <person name="Thomas B.C."/>
            <person name="Singh A."/>
            <person name="Wilkins M.J."/>
            <person name="Karaoz U."/>
            <person name="Brodie E.L."/>
            <person name="Williams K.H."/>
            <person name="Hubbard S.S."/>
            <person name="Banfield J.F."/>
        </authorList>
    </citation>
    <scope>NUCLEOTIDE SEQUENCE [LARGE SCALE GENOMIC DNA]</scope>
</reference>
<sequence>MEKLNAILVTGAAGFIGSNLVKRLVADGRQVCVLVKPSTNLARIQELLPKITCCRADLLDFDGLKRELEEIRPQGVFHLAASNIQSGVTAEDSEVAETNILGTRNLLQALGGINYDFFINLGSFLEYGPKSGPIKESELCAPPELYSITKLAATLYGQAVARRDNKPIITFRLFTPYGPAVQPGRLIYEVITRALRNEEISLTQPKVARDFIFVEDLIELLLEAKDKAKNYQGEIFNAGSGQAITLESVVNEVLKITGSKSRINWGAFKSVAYDNEFWQADLSKTCANFAWRPTHTLSSGLIETIDWFKKFAK</sequence>
<dbReference type="SUPFAM" id="SSF51735">
    <property type="entry name" value="NAD(P)-binding Rossmann-fold domains"/>
    <property type="match status" value="1"/>
</dbReference>
<evidence type="ECO:0000313" key="4">
    <source>
        <dbReference type="Proteomes" id="UP000178347"/>
    </source>
</evidence>
<feature type="domain" description="NAD-dependent epimerase/dehydratase" evidence="2">
    <location>
        <begin position="7"/>
        <end position="239"/>
    </location>
</feature>
<name>A0A1F6MVK3_9BACT</name>
<dbReference type="AlphaFoldDB" id="A0A1F6MVK3"/>
<dbReference type="Gene3D" id="3.40.50.720">
    <property type="entry name" value="NAD(P)-binding Rossmann-like Domain"/>
    <property type="match status" value="1"/>
</dbReference>
<accession>A0A1F6MVK3</accession>
<dbReference type="Pfam" id="PF01370">
    <property type="entry name" value="Epimerase"/>
    <property type="match status" value="1"/>
</dbReference>
<evidence type="ECO:0000259" key="2">
    <source>
        <dbReference type="Pfam" id="PF01370"/>
    </source>
</evidence>
<dbReference type="STRING" id="1798692.A3G00_00455"/>
<comment type="caution">
    <text evidence="3">The sequence shown here is derived from an EMBL/GenBank/DDBJ whole genome shotgun (WGS) entry which is preliminary data.</text>
</comment>
<dbReference type="EMBL" id="MFQN01000007">
    <property type="protein sequence ID" value="OGH75520.1"/>
    <property type="molecule type" value="Genomic_DNA"/>
</dbReference>
<protein>
    <recommendedName>
        <fullName evidence="2">NAD-dependent epimerase/dehydratase domain-containing protein</fullName>
    </recommendedName>
</protein>
<organism evidence="3 4">
    <name type="scientific">Candidatus Magasanikbacteria bacterium RIFCSPLOWO2_12_FULL_43_12</name>
    <dbReference type="NCBI Taxonomy" id="1798692"/>
    <lineage>
        <taxon>Bacteria</taxon>
        <taxon>Candidatus Magasanikiibacteriota</taxon>
    </lineage>
</organism>
<gene>
    <name evidence="3" type="ORF">A3G00_00455</name>
</gene>
<dbReference type="InterPro" id="IPR036291">
    <property type="entry name" value="NAD(P)-bd_dom_sf"/>
</dbReference>
<evidence type="ECO:0000256" key="1">
    <source>
        <dbReference type="ARBA" id="ARBA00007637"/>
    </source>
</evidence>
<dbReference type="InterPro" id="IPR001509">
    <property type="entry name" value="Epimerase_deHydtase"/>
</dbReference>
<dbReference type="Proteomes" id="UP000178347">
    <property type="component" value="Unassembled WGS sequence"/>
</dbReference>
<comment type="similarity">
    <text evidence="1">Belongs to the NAD(P)-dependent epimerase/dehydratase family.</text>
</comment>
<dbReference type="PANTHER" id="PTHR43000">
    <property type="entry name" value="DTDP-D-GLUCOSE 4,6-DEHYDRATASE-RELATED"/>
    <property type="match status" value="1"/>
</dbReference>
<evidence type="ECO:0000313" key="3">
    <source>
        <dbReference type="EMBL" id="OGH75520.1"/>
    </source>
</evidence>
<proteinExistence type="inferred from homology"/>